<dbReference type="AlphaFoldDB" id="A0A915CIS7"/>
<keyword evidence="1" id="KW-1185">Reference proteome</keyword>
<organism evidence="1 2">
    <name type="scientific">Parascaris univalens</name>
    <name type="common">Nematode worm</name>
    <dbReference type="NCBI Taxonomy" id="6257"/>
    <lineage>
        <taxon>Eukaryota</taxon>
        <taxon>Metazoa</taxon>
        <taxon>Ecdysozoa</taxon>
        <taxon>Nematoda</taxon>
        <taxon>Chromadorea</taxon>
        <taxon>Rhabditida</taxon>
        <taxon>Spirurina</taxon>
        <taxon>Ascaridomorpha</taxon>
        <taxon>Ascaridoidea</taxon>
        <taxon>Ascarididae</taxon>
        <taxon>Parascaris</taxon>
    </lineage>
</organism>
<sequence>MKDIRWEIIVRIEDTNWLFCDKIPLLRFFHFVDHFSLVA</sequence>
<accession>A0A915CIS7</accession>
<evidence type="ECO:0000313" key="2">
    <source>
        <dbReference type="WBParaSite" id="PgR220_g006_t01"/>
    </source>
</evidence>
<dbReference type="WBParaSite" id="PgR220_g006_t01">
    <property type="protein sequence ID" value="PgR220_g006_t01"/>
    <property type="gene ID" value="PgR220_g006"/>
</dbReference>
<reference evidence="2" key="1">
    <citation type="submission" date="2022-11" db="UniProtKB">
        <authorList>
            <consortium name="WormBaseParasite"/>
        </authorList>
    </citation>
    <scope>IDENTIFICATION</scope>
</reference>
<name>A0A915CIS7_PARUN</name>
<dbReference type="Proteomes" id="UP000887569">
    <property type="component" value="Unplaced"/>
</dbReference>
<proteinExistence type="predicted"/>
<protein>
    <submittedName>
        <fullName evidence="2">Uncharacterized protein</fullName>
    </submittedName>
</protein>
<evidence type="ECO:0000313" key="1">
    <source>
        <dbReference type="Proteomes" id="UP000887569"/>
    </source>
</evidence>